<feature type="compositionally biased region" description="Acidic residues" evidence="1">
    <location>
        <begin position="511"/>
        <end position="520"/>
    </location>
</feature>
<gene>
    <name evidence="2" type="ORF">C2G38_2032444</name>
</gene>
<comment type="caution">
    <text evidence="2">The sequence shown here is derived from an EMBL/GenBank/DDBJ whole genome shotgun (WGS) entry which is preliminary data.</text>
</comment>
<keyword evidence="3" id="KW-1185">Reference proteome</keyword>
<protein>
    <submittedName>
        <fullName evidence="2">Uncharacterized protein</fullName>
    </submittedName>
</protein>
<dbReference type="EMBL" id="QKWP01000244">
    <property type="protein sequence ID" value="RIB23781.1"/>
    <property type="molecule type" value="Genomic_DNA"/>
</dbReference>
<evidence type="ECO:0000256" key="1">
    <source>
        <dbReference type="SAM" id="MobiDB-lite"/>
    </source>
</evidence>
<accession>A0A397VPT6</accession>
<evidence type="ECO:0000313" key="2">
    <source>
        <dbReference type="EMBL" id="RIB23781.1"/>
    </source>
</evidence>
<organism evidence="2 3">
    <name type="scientific">Gigaspora rosea</name>
    <dbReference type="NCBI Taxonomy" id="44941"/>
    <lineage>
        <taxon>Eukaryota</taxon>
        <taxon>Fungi</taxon>
        <taxon>Fungi incertae sedis</taxon>
        <taxon>Mucoromycota</taxon>
        <taxon>Glomeromycotina</taxon>
        <taxon>Glomeromycetes</taxon>
        <taxon>Diversisporales</taxon>
        <taxon>Gigasporaceae</taxon>
        <taxon>Gigaspora</taxon>
    </lineage>
</organism>
<dbReference type="OrthoDB" id="2386022at2759"/>
<feature type="region of interest" description="Disordered" evidence="1">
    <location>
        <begin position="479"/>
        <end position="524"/>
    </location>
</feature>
<reference evidence="2 3" key="1">
    <citation type="submission" date="2018-06" db="EMBL/GenBank/DDBJ databases">
        <title>Comparative genomics reveals the genomic features of Rhizophagus irregularis, R. cerebriforme, R. diaphanum and Gigaspora rosea, and their symbiotic lifestyle signature.</title>
        <authorList>
            <person name="Morin E."/>
            <person name="San Clemente H."/>
            <person name="Chen E.C.H."/>
            <person name="De La Providencia I."/>
            <person name="Hainaut M."/>
            <person name="Kuo A."/>
            <person name="Kohler A."/>
            <person name="Murat C."/>
            <person name="Tang N."/>
            <person name="Roy S."/>
            <person name="Loubradou J."/>
            <person name="Henrissat B."/>
            <person name="Grigoriev I.V."/>
            <person name="Corradi N."/>
            <person name="Roux C."/>
            <person name="Martin F.M."/>
        </authorList>
    </citation>
    <scope>NUCLEOTIDE SEQUENCE [LARGE SCALE GENOMIC DNA]</scope>
    <source>
        <strain evidence="2 3">DAOM 194757</strain>
    </source>
</reference>
<name>A0A397VPT6_9GLOM</name>
<evidence type="ECO:0000313" key="3">
    <source>
        <dbReference type="Proteomes" id="UP000266673"/>
    </source>
</evidence>
<sequence length="621" mass="70035">MLDNITGKRTRIGELLGEKLALQLIYRRCKAEADLSEFNRAWVFNRYKKWKAREINSRQNILNLQEQILLLQNNQQNQIMALPVGFAQPEFHGGDKDHEDFVDRFISYITLAGVNNDANILTILDRSLKGEAREWYHREFDNKNWELQNVLDNSGIGATIAHIRGTNAVAITGAVTSFPNVPLGLTGAQIIPARNVAEDWTIAGDRPTNAVPVAPNAGGGVPIILAGMRSGQRLWWMKKHYPTANKYVKMLEIGALRQGSYETVPSFWAKIQKYGDQLGYTPAQKKTHFLSGVRSDIRDEIYRISQTKPINDIIDSLAELELRHGILQQALSQPRYAPIASATSDAMSQQPVFPIADIQKIIQDELAKQRAESKAEIEKLKAELQAQQPQVATVGTFQSPSKLYPIKSEKAQQAFYIVDQEGNYMDQLTQDPNYHKYLEQAKALFKQPQQQNQSARIDRIESKVDEIGQMTSQFGRMMLENQSKKPVAKSNSTHRYFPPLIPSQSQYASPDSDDNEDENNGSEIGALNDATINALGWKADKPSDFDIKDVPVSIKDKDGKTVTVSGNFARIDNGEPEPILCIGMTWIRKVHGILDPNKNQFRIKVHDLEALFLHFLHVIFF</sequence>
<dbReference type="AlphaFoldDB" id="A0A397VPT6"/>
<proteinExistence type="predicted"/>
<dbReference type="Proteomes" id="UP000266673">
    <property type="component" value="Unassembled WGS sequence"/>
</dbReference>